<organism evidence="1">
    <name type="scientific">marine sediment metagenome</name>
    <dbReference type="NCBI Taxonomy" id="412755"/>
    <lineage>
        <taxon>unclassified sequences</taxon>
        <taxon>metagenomes</taxon>
        <taxon>ecological metagenomes</taxon>
    </lineage>
</organism>
<dbReference type="AlphaFoldDB" id="A0A0F9RS68"/>
<reference evidence="1" key="1">
    <citation type="journal article" date="2015" name="Nature">
        <title>Complex archaea that bridge the gap between prokaryotes and eukaryotes.</title>
        <authorList>
            <person name="Spang A."/>
            <person name="Saw J.H."/>
            <person name="Jorgensen S.L."/>
            <person name="Zaremba-Niedzwiedzka K."/>
            <person name="Martijn J."/>
            <person name="Lind A.E."/>
            <person name="van Eijk R."/>
            <person name="Schleper C."/>
            <person name="Guy L."/>
            <person name="Ettema T.J."/>
        </authorList>
    </citation>
    <scope>NUCLEOTIDE SEQUENCE</scope>
</reference>
<comment type="caution">
    <text evidence="1">The sequence shown here is derived from an EMBL/GenBank/DDBJ whole genome shotgun (WGS) entry which is preliminary data.</text>
</comment>
<gene>
    <name evidence="1" type="ORF">LCGC14_0860740</name>
</gene>
<name>A0A0F9RS68_9ZZZZ</name>
<dbReference type="EMBL" id="LAZR01002612">
    <property type="protein sequence ID" value="KKN27811.1"/>
    <property type="molecule type" value="Genomic_DNA"/>
</dbReference>
<proteinExistence type="predicted"/>
<accession>A0A0F9RS68</accession>
<sequence length="86" mass="9896">MRRPRGCWRPRGMRHERAANWRLKGRGENEMSYGIEDARFDAEQQGRCSHCGRTWETGCRHCEDCGGWRSEDGSCPGCDEDSEVTS</sequence>
<evidence type="ECO:0000313" key="1">
    <source>
        <dbReference type="EMBL" id="KKN27811.1"/>
    </source>
</evidence>
<protein>
    <submittedName>
        <fullName evidence="1">Uncharacterized protein</fullName>
    </submittedName>
</protein>